<feature type="transmembrane region" description="Helical" evidence="8">
    <location>
        <begin position="128"/>
        <end position="150"/>
    </location>
</feature>
<name>A0A2I0ABU2_9ASPA</name>
<dbReference type="EMBL" id="KZ452001">
    <property type="protein sequence ID" value="PKA53009.1"/>
    <property type="molecule type" value="Genomic_DNA"/>
</dbReference>
<dbReference type="GO" id="GO:0022857">
    <property type="term" value="F:transmembrane transporter activity"/>
    <property type="evidence" value="ECO:0007669"/>
    <property type="project" value="InterPro"/>
</dbReference>
<dbReference type="Gene3D" id="1.20.1250.20">
    <property type="entry name" value="MFS general substrate transporter like domains"/>
    <property type="match status" value="1"/>
</dbReference>
<dbReference type="CDD" id="cd17362">
    <property type="entry name" value="MFS_GLUT10_12_Class3_like"/>
    <property type="match status" value="1"/>
</dbReference>
<feature type="transmembrane region" description="Helical" evidence="8">
    <location>
        <begin position="404"/>
        <end position="429"/>
    </location>
</feature>
<dbReference type="FunFam" id="1.20.1250.20:FF:000118">
    <property type="entry name" value="D-xylose-proton symporter-like 3, chloroplastic"/>
    <property type="match status" value="1"/>
</dbReference>
<protein>
    <submittedName>
        <fullName evidence="10">D-xylose-proton symporter-like 2</fullName>
    </submittedName>
</protein>
<dbReference type="GO" id="GO:0005737">
    <property type="term" value="C:cytoplasm"/>
    <property type="evidence" value="ECO:0007669"/>
    <property type="project" value="UniProtKB-ARBA"/>
</dbReference>
<dbReference type="InterPro" id="IPR005828">
    <property type="entry name" value="MFS_sugar_transport-like"/>
</dbReference>
<evidence type="ECO:0000256" key="5">
    <source>
        <dbReference type="ARBA" id="ARBA00022989"/>
    </source>
</evidence>
<accession>A0A2I0ABU2</accession>
<feature type="transmembrane region" description="Helical" evidence="8">
    <location>
        <begin position="376"/>
        <end position="398"/>
    </location>
</feature>
<feature type="transmembrane region" description="Helical" evidence="8">
    <location>
        <begin position="95"/>
        <end position="116"/>
    </location>
</feature>
<dbReference type="PROSITE" id="PS50850">
    <property type="entry name" value="MFS"/>
    <property type="match status" value="1"/>
</dbReference>
<organism evidence="10 11">
    <name type="scientific">Apostasia shenzhenica</name>
    <dbReference type="NCBI Taxonomy" id="1088818"/>
    <lineage>
        <taxon>Eukaryota</taxon>
        <taxon>Viridiplantae</taxon>
        <taxon>Streptophyta</taxon>
        <taxon>Embryophyta</taxon>
        <taxon>Tracheophyta</taxon>
        <taxon>Spermatophyta</taxon>
        <taxon>Magnoliopsida</taxon>
        <taxon>Liliopsida</taxon>
        <taxon>Asparagales</taxon>
        <taxon>Orchidaceae</taxon>
        <taxon>Apostasioideae</taxon>
        <taxon>Apostasia</taxon>
    </lineage>
</organism>
<evidence type="ECO:0000313" key="10">
    <source>
        <dbReference type="EMBL" id="PKA53009.1"/>
    </source>
</evidence>
<feature type="transmembrane region" description="Helical" evidence="8">
    <location>
        <begin position="214"/>
        <end position="235"/>
    </location>
</feature>
<dbReference type="PANTHER" id="PTHR48023">
    <property type="entry name" value="D-XYLOSE-PROTON SYMPORTER-LIKE 2"/>
    <property type="match status" value="1"/>
</dbReference>
<dbReference type="InterPro" id="IPR050820">
    <property type="entry name" value="MFS_Sugar_Transporter"/>
</dbReference>
<dbReference type="GO" id="GO:1904659">
    <property type="term" value="P:D-glucose transmembrane transport"/>
    <property type="evidence" value="ECO:0007669"/>
    <property type="project" value="UniProtKB-ARBA"/>
</dbReference>
<feature type="transmembrane region" description="Helical" evidence="8">
    <location>
        <begin position="441"/>
        <end position="460"/>
    </location>
</feature>
<dbReference type="OrthoDB" id="6612291at2759"/>
<dbReference type="Proteomes" id="UP000236161">
    <property type="component" value="Unassembled WGS sequence"/>
</dbReference>
<evidence type="ECO:0000256" key="6">
    <source>
        <dbReference type="ARBA" id="ARBA00023136"/>
    </source>
</evidence>
<comment type="subcellular location">
    <subcellularLocation>
        <location evidence="1">Membrane</location>
        <topology evidence="1">Multi-pass membrane protein</topology>
    </subcellularLocation>
</comment>
<dbReference type="InterPro" id="IPR020846">
    <property type="entry name" value="MFS_dom"/>
</dbReference>
<evidence type="ECO:0000256" key="4">
    <source>
        <dbReference type="ARBA" id="ARBA00022692"/>
    </source>
</evidence>
<dbReference type="PROSITE" id="PS00216">
    <property type="entry name" value="SUGAR_TRANSPORT_1"/>
    <property type="match status" value="2"/>
</dbReference>
<keyword evidence="11" id="KW-1185">Reference proteome</keyword>
<gene>
    <name evidence="10" type="ORF">AXF42_Ash001990</name>
</gene>
<dbReference type="InterPro" id="IPR036259">
    <property type="entry name" value="MFS_trans_sf"/>
</dbReference>
<evidence type="ECO:0000259" key="9">
    <source>
        <dbReference type="PROSITE" id="PS50850"/>
    </source>
</evidence>
<evidence type="ECO:0000256" key="3">
    <source>
        <dbReference type="ARBA" id="ARBA00022448"/>
    </source>
</evidence>
<feature type="transmembrane region" description="Helical" evidence="8">
    <location>
        <begin position="466"/>
        <end position="491"/>
    </location>
</feature>
<keyword evidence="6 8" id="KW-0472">Membrane</keyword>
<comment type="similarity">
    <text evidence="2 7">Belongs to the major facilitator superfamily. Sugar transporter (TC 2.A.1.1) family.</text>
</comment>
<dbReference type="InterPro" id="IPR005829">
    <property type="entry name" value="Sugar_transporter_CS"/>
</dbReference>
<evidence type="ECO:0000256" key="8">
    <source>
        <dbReference type="SAM" id="Phobius"/>
    </source>
</evidence>
<dbReference type="NCBIfam" id="TIGR00879">
    <property type="entry name" value="SP"/>
    <property type="match status" value="1"/>
</dbReference>
<dbReference type="PROSITE" id="PS00217">
    <property type="entry name" value="SUGAR_TRANSPORT_2"/>
    <property type="match status" value="1"/>
</dbReference>
<dbReference type="PRINTS" id="PR00171">
    <property type="entry name" value="SUGRTRNSPORT"/>
</dbReference>
<dbReference type="Pfam" id="PF00083">
    <property type="entry name" value="Sugar_tr"/>
    <property type="match status" value="1"/>
</dbReference>
<feature type="transmembrane region" description="Helical" evidence="8">
    <location>
        <begin position="186"/>
        <end position="208"/>
    </location>
</feature>
<dbReference type="SUPFAM" id="SSF103473">
    <property type="entry name" value="MFS general substrate transporter"/>
    <property type="match status" value="1"/>
</dbReference>
<evidence type="ECO:0000256" key="1">
    <source>
        <dbReference type="ARBA" id="ARBA00004141"/>
    </source>
</evidence>
<keyword evidence="5 8" id="KW-1133">Transmembrane helix</keyword>
<feature type="transmembrane region" description="Helical" evidence="8">
    <location>
        <begin position="46"/>
        <end position="67"/>
    </location>
</feature>
<feature type="transmembrane region" description="Helical" evidence="8">
    <location>
        <begin position="350"/>
        <end position="369"/>
    </location>
</feature>
<reference evidence="10 11" key="1">
    <citation type="journal article" date="2017" name="Nature">
        <title>The Apostasia genome and the evolution of orchids.</title>
        <authorList>
            <person name="Zhang G.Q."/>
            <person name="Liu K.W."/>
            <person name="Li Z."/>
            <person name="Lohaus R."/>
            <person name="Hsiao Y.Y."/>
            <person name="Niu S.C."/>
            <person name="Wang J.Y."/>
            <person name="Lin Y.C."/>
            <person name="Xu Q."/>
            <person name="Chen L.J."/>
            <person name="Yoshida K."/>
            <person name="Fujiwara S."/>
            <person name="Wang Z.W."/>
            <person name="Zhang Y.Q."/>
            <person name="Mitsuda N."/>
            <person name="Wang M."/>
            <person name="Liu G.H."/>
            <person name="Pecoraro L."/>
            <person name="Huang H.X."/>
            <person name="Xiao X.J."/>
            <person name="Lin M."/>
            <person name="Wu X.Y."/>
            <person name="Wu W.L."/>
            <person name="Chen Y.Y."/>
            <person name="Chang S.B."/>
            <person name="Sakamoto S."/>
            <person name="Ohme-Takagi M."/>
            <person name="Yagi M."/>
            <person name="Zeng S.J."/>
            <person name="Shen C.Y."/>
            <person name="Yeh C.M."/>
            <person name="Luo Y.B."/>
            <person name="Tsai W.C."/>
            <person name="Van de Peer Y."/>
            <person name="Liu Z.J."/>
        </authorList>
    </citation>
    <scope>NUCLEOTIDE SEQUENCE [LARGE SCALE GENOMIC DNA]</scope>
    <source>
        <strain evidence="11">cv. Shenzhen</strain>
        <tissue evidence="10">Stem</tissue>
    </source>
</reference>
<evidence type="ECO:0000256" key="7">
    <source>
        <dbReference type="RuleBase" id="RU003346"/>
    </source>
</evidence>
<dbReference type="GO" id="GO:0016020">
    <property type="term" value="C:membrane"/>
    <property type="evidence" value="ECO:0007669"/>
    <property type="project" value="UniProtKB-SubCell"/>
</dbReference>
<feature type="transmembrane region" description="Helical" evidence="8">
    <location>
        <begin position="156"/>
        <end position="174"/>
    </location>
</feature>
<evidence type="ECO:0000313" key="11">
    <source>
        <dbReference type="Proteomes" id="UP000236161"/>
    </source>
</evidence>
<evidence type="ECO:0000256" key="2">
    <source>
        <dbReference type="ARBA" id="ARBA00010992"/>
    </source>
</evidence>
<dbReference type="AlphaFoldDB" id="A0A2I0ABU2"/>
<proteinExistence type="inferred from homology"/>
<sequence length="507" mass="54493">MPARISDPEQAKVSIFSRVFKQDVTKMAAGNTREPLINGGNSKESYSLRAAILPFLFPALGGLLYGYDIGATSGATICLESPTLSGTTWYNLSSLQIGLVVSGSLYGALLGSTLAFAIADFLGRRRELILSAILYLIGALLTALTPNFLLMVLGRFVYGAGIGLAMHAAPMYIAETSPSQIRGTLISLKEFFIVIGMLFGFISSTVYVDLVSGWRYMYASSAPVSLIMGIGMWWLPPSPRWLLLCTMEGKGNISVTREVVISCLCRLRGCANYDAASMQVDSILQELSNVDTETQATFWEIFQGKCLKALIIGVGLLFFQQVTGQPSVLYYAATILQSAGFSAASDATRVSILLGTLKLATTGIAVVVVDKLGRRPLLIGGVSGIAISLFLLSSYYIVFTQLPVIAVIALLLYVGCYQLSFGPIGWLMISEIFPLRLRGRGLSIAVLVNFASNALVTFAFSPLQVVVGTGILFAGFGVISLISLVFIIFFIPETKGLTLEEIETKVL</sequence>
<feature type="domain" description="Major facilitator superfamily (MFS) profile" evidence="9">
    <location>
        <begin position="54"/>
        <end position="495"/>
    </location>
</feature>
<keyword evidence="3 7" id="KW-0813">Transport</keyword>
<dbReference type="PANTHER" id="PTHR48023:SF4">
    <property type="entry name" value="D-XYLOSE-PROTON SYMPORTER-LIKE 2"/>
    <property type="match status" value="1"/>
</dbReference>
<dbReference type="InterPro" id="IPR003663">
    <property type="entry name" value="Sugar/inositol_transpt"/>
</dbReference>
<keyword evidence="4 8" id="KW-0812">Transmembrane</keyword>